<proteinExistence type="inferred from homology"/>
<evidence type="ECO:0000256" key="3">
    <source>
        <dbReference type="HAMAP-Rule" id="MF_00272"/>
    </source>
</evidence>
<evidence type="ECO:0000259" key="5">
    <source>
        <dbReference type="PROSITE" id="PS50968"/>
    </source>
</evidence>
<feature type="domain" description="Lipoyl-binding" evidence="5">
    <location>
        <begin position="24"/>
        <end position="106"/>
    </location>
</feature>
<gene>
    <name evidence="3" type="primary">gcvH</name>
    <name evidence="6" type="ORF">SAMN05443662_0364</name>
</gene>
<dbReference type="InterPro" id="IPR017453">
    <property type="entry name" value="GCV_H_sub"/>
</dbReference>
<dbReference type="OrthoDB" id="9796712at2"/>
<dbReference type="STRING" id="364032.SAMN05443662_0364"/>
<evidence type="ECO:0000256" key="2">
    <source>
        <dbReference type="ARBA" id="ARBA00022823"/>
    </source>
</evidence>
<dbReference type="Proteomes" id="UP000198461">
    <property type="component" value="Unassembled WGS sequence"/>
</dbReference>
<evidence type="ECO:0000256" key="4">
    <source>
        <dbReference type="PIRSR" id="PIRSR617453-50"/>
    </source>
</evidence>
<dbReference type="PANTHER" id="PTHR11715">
    <property type="entry name" value="GLYCINE CLEAVAGE SYSTEM H PROTEIN"/>
    <property type="match status" value="1"/>
</dbReference>
<dbReference type="CDD" id="cd06848">
    <property type="entry name" value="GCS_H"/>
    <property type="match status" value="1"/>
</dbReference>
<dbReference type="InterPro" id="IPR000089">
    <property type="entry name" value="Biotin_lipoyl"/>
</dbReference>
<dbReference type="NCBIfam" id="NF002270">
    <property type="entry name" value="PRK01202.1"/>
    <property type="match status" value="1"/>
</dbReference>
<dbReference type="NCBIfam" id="TIGR00527">
    <property type="entry name" value="gcvH"/>
    <property type="match status" value="1"/>
</dbReference>
<comment type="similarity">
    <text evidence="1 3">Belongs to the GcvH family.</text>
</comment>
<dbReference type="RefSeq" id="WP_074200682.1">
    <property type="nucleotide sequence ID" value="NZ_FSRE01000001.1"/>
</dbReference>
<dbReference type="Pfam" id="PF01597">
    <property type="entry name" value="GCV_H"/>
    <property type="match status" value="1"/>
</dbReference>
<keyword evidence="7" id="KW-1185">Reference proteome</keyword>
<dbReference type="PANTHER" id="PTHR11715:SF3">
    <property type="entry name" value="GLYCINE CLEAVAGE SYSTEM H PROTEIN-RELATED"/>
    <property type="match status" value="1"/>
</dbReference>
<dbReference type="Gene3D" id="2.40.50.100">
    <property type="match status" value="1"/>
</dbReference>
<protein>
    <recommendedName>
        <fullName evidence="3">Glycine cleavage system H protein</fullName>
    </recommendedName>
</protein>
<dbReference type="EMBL" id="FSRE01000001">
    <property type="protein sequence ID" value="SIN73357.1"/>
    <property type="molecule type" value="Genomic_DNA"/>
</dbReference>
<dbReference type="InterPro" id="IPR033753">
    <property type="entry name" value="GCV_H/Fam206"/>
</dbReference>
<evidence type="ECO:0000313" key="7">
    <source>
        <dbReference type="Proteomes" id="UP000198461"/>
    </source>
</evidence>
<dbReference type="PROSITE" id="PS50968">
    <property type="entry name" value="BIOTINYL_LIPOYL"/>
    <property type="match status" value="1"/>
</dbReference>
<keyword evidence="2 3" id="KW-0450">Lipoyl</keyword>
<dbReference type="GO" id="GO:0005960">
    <property type="term" value="C:glycine cleavage complex"/>
    <property type="evidence" value="ECO:0007669"/>
    <property type="project" value="InterPro"/>
</dbReference>
<dbReference type="SUPFAM" id="SSF51230">
    <property type="entry name" value="Single hybrid motif"/>
    <property type="match status" value="1"/>
</dbReference>
<name>A0A1N6DRN1_9GAMM</name>
<comment type="function">
    <text evidence="3">The glycine cleavage system catalyzes the degradation of glycine. The H protein shuttles the methylamine group of glycine from the P protein to the T protein.</text>
</comment>
<evidence type="ECO:0000256" key="1">
    <source>
        <dbReference type="ARBA" id="ARBA00009249"/>
    </source>
</evidence>
<dbReference type="AlphaFoldDB" id="A0A1N6DRN1"/>
<evidence type="ECO:0000313" key="6">
    <source>
        <dbReference type="EMBL" id="SIN73357.1"/>
    </source>
</evidence>
<dbReference type="GO" id="GO:0019464">
    <property type="term" value="P:glycine decarboxylation via glycine cleavage system"/>
    <property type="evidence" value="ECO:0007669"/>
    <property type="project" value="UniProtKB-UniRule"/>
</dbReference>
<organism evidence="6 7">
    <name type="scientific">Sulfurivirga caldicuralii</name>
    <dbReference type="NCBI Taxonomy" id="364032"/>
    <lineage>
        <taxon>Bacteria</taxon>
        <taxon>Pseudomonadati</taxon>
        <taxon>Pseudomonadota</taxon>
        <taxon>Gammaproteobacteria</taxon>
        <taxon>Thiotrichales</taxon>
        <taxon>Piscirickettsiaceae</taxon>
        <taxon>Sulfurivirga</taxon>
    </lineage>
</organism>
<dbReference type="GO" id="GO:0009249">
    <property type="term" value="P:protein lipoylation"/>
    <property type="evidence" value="ECO:0007669"/>
    <property type="project" value="TreeGrafter"/>
</dbReference>
<sequence length="128" mass="13902">MSNLPAHLKYAETHEWAWLDENGEVVVGITDHAQEALGDIMHVDLPEVGDIVRAGDAVAVIESVKTASDIHAPVDGEIVAINEALEDEPERVNDEPYDGGWLFRIQPADASQLDELLSPEAYATATTE</sequence>
<feature type="modified residue" description="N6-lipoyllysine" evidence="3 4">
    <location>
        <position position="65"/>
    </location>
</feature>
<accession>A0A1N6DRN1</accession>
<comment type="subunit">
    <text evidence="3">The glycine cleavage system is composed of four proteins: P, T, L and H.</text>
</comment>
<reference evidence="6 7" key="1">
    <citation type="submission" date="2016-11" db="EMBL/GenBank/DDBJ databases">
        <authorList>
            <person name="Jaros S."/>
            <person name="Januszkiewicz K."/>
            <person name="Wedrychowicz H."/>
        </authorList>
    </citation>
    <scope>NUCLEOTIDE SEQUENCE [LARGE SCALE GENOMIC DNA]</scope>
    <source>
        <strain evidence="6 7">DSM 17737</strain>
    </source>
</reference>
<dbReference type="HAMAP" id="MF_00272">
    <property type="entry name" value="GcvH"/>
    <property type="match status" value="1"/>
</dbReference>
<dbReference type="InterPro" id="IPR002930">
    <property type="entry name" value="GCV_H"/>
</dbReference>
<comment type="cofactor">
    <cofactor evidence="3">
        <name>(R)-lipoate</name>
        <dbReference type="ChEBI" id="CHEBI:83088"/>
    </cofactor>
    <text evidence="3">Binds 1 lipoyl cofactor covalently.</text>
</comment>
<dbReference type="InterPro" id="IPR003016">
    <property type="entry name" value="2-oxoA_DH_lipoyl-BS"/>
</dbReference>
<dbReference type="PROSITE" id="PS00189">
    <property type="entry name" value="LIPOYL"/>
    <property type="match status" value="1"/>
</dbReference>
<dbReference type="GO" id="GO:0005829">
    <property type="term" value="C:cytosol"/>
    <property type="evidence" value="ECO:0007669"/>
    <property type="project" value="TreeGrafter"/>
</dbReference>
<dbReference type="InterPro" id="IPR011053">
    <property type="entry name" value="Single_hybrid_motif"/>
</dbReference>